<gene>
    <name evidence="1" type="ORF">CP554_06785</name>
</gene>
<organism evidence="1 2">
    <name type="scientific">Klebsiella pneumoniae</name>
    <dbReference type="NCBI Taxonomy" id="573"/>
    <lineage>
        <taxon>Bacteria</taxon>
        <taxon>Pseudomonadati</taxon>
        <taxon>Pseudomonadota</taxon>
        <taxon>Gammaproteobacteria</taxon>
        <taxon>Enterobacterales</taxon>
        <taxon>Enterobacteriaceae</taxon>
        <taxon>Klebsiella/Raoultella group</taxon>
        <taxon>Klebsiella</taxon>
        <taxon>Klebsiella pneumoniae complex</taxon>
    </lineage>
</organism>
<dbReference type="AlphaFoldDB" id="A0AAX1BWY2"/>
<sequence>MRPDKNIKSRILPLEFCDLQKASSMLGCSVDDLFHWAEINAISLSLRLDYFPSFLSFDHVGGKDSAELFESLISEYNQVTLSVERRVSYFMPDMNNPEVYRDGNRIHVKGWAFGLWAIRPNKIRELSSVGQIELNEALVVDQHMDLYIKHDIRAFLRAENVFREKTLPILVRPSHGDPNPEEIINAINKKIEYHTISKDDVLLSRHWIKKLHDCIENNEGIYNSFDLDGFSYEEKEMFDINNVHGNVEISARKREEVYKAAIYWLLNDPESCKGKKGDITQQAWAKRIVEGRHEKPISLGEDKIIKCLREAMKGDKN</sequence>
<proteinExistence type="predicted"/>
<comment type="caution">
    <text evidence="1">The sequence shown here is derived from an EMBL/GenBank/DDBJ whole genome shotgun (WGS) entry which is preliminary data.</text>
</comment>
<accession>A0AAX1BWY2</accession>
<dbReference type="GeneID" id="39629588"/>
<dbReference type="Proteomes" id="UP000245817">
    <property type="component" value="Unassembled WGS sequence"/>
</dbReference>
<evidence type="ECO:0000313" key="1">
    <source>
        <dbReference type="EMBL" id="PVU63614.1"/>
    </source>
</evidence>
<dbReference type="RefSeq" id="WP_004866318.1">
    <property type="nucleotide sequence ID" value="NZ_CABFWQ010000007.1"/>
</dbReference>
<evidence type="ECO:0000313" key="2">
    <source>
        <dbReference type="Proteomes" id="UP000245817"/>
    </source>
</evidence>
<dbReference type="EMBL" id="PCFF01000004">
    <property type="protein sequence ID" value="PVU63614.1"/>
    <property type="molecule type" value="Genomic_DNA"/>
</dbReference>
<reference evidence="1 2" key="1">
    <citation type="submission" date="2017-09" db="EMBL/GenBank/DDBJ databases">
        <title>Molecular Epidemiology of Livestock-Associated Methicillin Resistant Staphylococcus aureus (LA-MRSA) and Extended-Spectrum Beta-Lactamase (ESBL)-Producing Enterobacteriaceae in Pigs and Exposed Workers in Cameroon and South Africa.</title>
        <authorList>
            <person name="Founou L."/>
            <person name="Founou R.C."/>
            <person name="Allam M."/>
            <person name="Ismail A."/>
            <person name="Essack S.Y."/>
        </authorList>
    </citation>
    <scope>NUCLEOTIDE SEQUENCE [LARGE SCALE GENOMIC DNA]</scope>
    <source>
        <strain evidence="1 2">HH516E4IA</strain>
    </source>
</reference>
<protein>
    <submittedName>
        <fullName evidence="1">Uncharacterized protein</fullName>
    </submittedName>
</protein>
<name>A0AAX1BWY2_KLEPN</name>